<organism evidence="7">
    <name type="scientific">marine metagenome</name>
    <dbReference type="NCBI Taxonomy" id="408172"/>
    <lineage>
        <taxon>unclassified sequences</taxon>
        <taxon>metagenomes</taxon>
        <taxon>ecological metagenomes</taxon>
    </lineage>
</organism>
<keyword evidence="5" id="KW-1133">Transmembrane helix</keyword>
<keyword evidence="3" id="KW-0479">Metal-binding</keyword>
<proteinExistence type="inferred from homology"/>
<evidence type="ECO:0000256" key="2">
    <source>
        <dbReference type="ARBA" id="ARBA00022617"/>
    </source>
</evidence>
<evidence type="ECO:0000259" key="6">
    <source>
        <dbReference type="Pfam" id="PF03918"/>
    </source>
</evidence>
<keyword evidence="5" id="KW-0812">Transmembrane</keyword>
<dbReference type="InterPro" id="IPR005616">
    <property type="entry name" value="CcmH/CycL/Ccl2/NrfF_N"/>
</dbReference>
<evidence type="ECO:0000313" key="7">
    <source>
        <dbReference type="EMBL" id="SVC37936.1"/>
    </source>
</evidence>
<reference evidence="7" key="1">
    <citation type="submission" date="2018-05" db="EMBL/GenBank/DDBJ databases">
        <authorList>
            <person name="Lanie J.A."/>
            <person name="Ng W.-L."/>
            <person name="Kazmierczak K.M."/>
            <person name="Andrzejewski T.M."/>
            <person name="Davidsen T.M."/>
            <person name="Wayne K.J."/>
            <person name="Tettelin H."/>
            <person name="Glass J.I."/>
            <person name="Rusch D."/>
            <person name="Podicherti R."/>
            <person name="Tsui H.-C.T."/>
            <person name="Winkler M.E."/>
        </authorList>
    </citation>
    <scope>NUCLEOTIDE SEQUENCE</scope>
</reference>
<dbReference type="Pfam" id="PF03918">
    <property type="entry name" value="CcmH"/>
    <property type="match status" value="1"/>
</dbReference>
<dbReference type="Gene3D" id="1.10.8.640">
    <property type="entry name" value="Cytochrome C biogenesis protein"/>
    <property type="match status" value="1"/>
</dbReference>
<keyword evidence="2" id="KW-0349">Heme</keyword>
<evidence type="ECO:0000256" key="1">
    <source>
        <dbReference type="ARBA" id="ARBA00010342"/>
    </source>
</evidence>
<gene>
    <name evidence="7" type="ORF">METZ01_LOCUS290790</name>
</gene>
<evidence type="ECO:0000256" key="5">
    <source>
        <dbReference type="SAM" id="Phobius"/>
    </source>
</evidence>
<dbReference type="AlphaFoldDB" id="A0A382LMZ6"/>
<evidence type="ECO:0000256" key="4">
    <source>
        <dbReference type="ARBA" id="ARBA00023004"/>
    </source>
</evidence>
<accession>A0A382LMZ6</accession>
<feature type="non-terminal residue" evidence="7">
    <location>
        <position position="1"/>
    </location>
</feature>
<keyword evidence="5" id="KW-0472">Membrane</keyword>
<comment type="similarity">
    <text evidence="1">Belongs to the CcmH/CycL/Ccl2/NrfF family.</text>
</comment>
<dbReference type="EMBL" id="UINC01088049">
    <property type="protein sequence ID" value="SVC37936.1"/>
    <property type="molecule type" value="Genomic_DNA"/>
</dbReference>
<feature type="domain" description="CcmH/CycL/Ccl2/NrfF N-terminal" evidence="6">
    <location>
        <begin position="3"/>
        <end position="76"/>
    </location>
</feature>
<dbReference type="InterPro" id="IPR038297">
    <property type="entry name" value="CcmH/CycL/NrfF/Ccl2_sf"/>
</dbReference>
<protein>
    <recommendedName>
        <fullName evidence="6">CcmH/CycL/Ccl2/NrfF N-terminal domain-containing protein</fullName>
    </recommendedName>
</protein>
<name>A0A382LMZ6_9ZZZZ</name>
<sequence length="112" mass="12599">KNRKKFTKMLESGITVEQIIQQQVEKYGETILSAPSKNGFNLTAWVMPFGALLIGGFGVRRMLSNWIAKSATSELQVKKDDGSPEVDKDISKDINHGKFSRQLEDELNQLET</sequence>
<evidence type="ECO:0000256" key="3">
    <source>
        <dbReference type="ARBA" id="ARBA00022723"/>
    </source>
</evidence>
<feature type="transmembrane region" description="Helical" evidence="5">
    <location>
        <begin position="42"/>
        <end position="59"/>
    </location>
</feature>
<dbReference type="GO" id="GO:0046872">
    <property type="term" value="F:metal ion binding"/>
    <property type="evidence" value="ECO:0007669"/>
    <property type="project" value="UniProtKB-KW"/>
</dbReference>
<keyword evidence="4" id="KW-0408">Iron</keyword>